<organism evidence="1 2">
    <name type="scientific">Nocardioides taihuensis</name>
    <dbReference type="NCBI Taxonomy" id="1835606"/>
    <lineage>
        <taxon>Bacteria</taxon>
        <taxon>Bacillati</taxon>
        <taxon>Actinomycetota</taxon>
        <taxon>Actinomycetes</taxon>
        <taxon>Propionibacteriales</taxon>
        <taxon>Nocardioidaceae</taxon>
        <taxon>Nocardioides</taxon>
    </lineage>
</organism>
<reference evidence="2" key="1">
    <citation type="journal article" date="2019" name="Int. J. Syst. Evol. Microbiol.">
        <title>The Global Catalogue of Microorganisms (GCM) 10K type strain sequencing project: providing services to taxonomists for standard genome sequencing and annotation.</title>
        <authorList>
            <consortium name="The Broad Institute Genomics Platform"/>
            <consortium name="The Broad Institute Genome Sequencing Center for Infectious Disease"/>
            <person name="Wu L."/>
            <person name="Ma J."/>
        </authorList>
    </citation>
    <scope>NUCLEOTIDE SEQUENCE [LARGE SCALE GENOMIC DNA]</scope>
    <source>
        <strain evidence="2">DFY41</strain>
    </source>
</reference>
<evidence type="ECO:0000313" key="2">
    <source>
        <dbReference type="Proteomes" id="UP001596087"/>
    </source>
</evidence>
<name>A0ABW0BID0_9ACTN</name>
<evidence type="ECO:0000313" key="1">
    <source>
        <dbReference type="EMBL" id="MFC5177018.1"/>
    </source>
</evidence>
<proteinExistence type="predicted"/>
<dbReference type="RefSeq" id="WP_378589726.1">
    <property type="nucleotide sequence ID" value="NZ_JBHSKD010000009.1"/>
</dbReference>
<gene>
    <name evidence="1" type="ORF">ACFPGP_10070</name>
</gene>
<keyword evidence="2" id="KW-1185">Reference proteome</keyword>
<sequence length="56" mass="5992">MFPFRKETAWDKVSRRVSSVEPRSLARSGLSAGATVLALTVASAATSAIRRRVEGS</sequence>
<dbReference type="Proteomes" id="UP001596087">
    <property type="component" value="Unassembled WGS sequence"/>
</dbReference>
<dbReference type="EMBL" id="JBHSKD010000009">
    <property type="protein sequence ID" value="MFC5177018.1"/>
    <property type="molecule type" value="Genomic_DNA"/>
</dbReference>
<protein>
    <submittedName>
        <fullName evidence="1">Uncharacterized protein</fullName>
    </submittedName>
</protein>
<accession>A0ABW0BID0</accession>
<comment type="caution">
    <text evidence="1">The sequence shown here is derived from an EMBL/GenBank/DDBJ whole genome shotgun (WGS) entry which is preliminary data.</text>
</comment>